<dbReference type="Proteomes" id="UP001156974">
    <property type="component" value="Unassembled WGS sequence"/>
</dbReference>
<accession>A0ABT6TYI2</accession>
<name>A0ABT6TYI2_9GAMM</name>
<evidence type="ECO:0000313" key="1">
    <source>
        <dbReference type="EMBL" id="MDI4668968.1"/>
    </source>
</evidence>
<evidence type="ECO:0008006" key="3">
    <source>
        <dbReference type="Google" id="ProtNLM"/>
    </source>
</evidence>
<evidence type="ECO:0000313" key="2">
    <source>
        <dbReference type="Proteomes" id="UP001156974"/>
    </source>
</evidence>
<dbReference type="EMBL" id="JAKUMG010000002">
    <property type="protein sequence ID" value="MDI4668968.1"/>
    <property type="molecule type" value="Genomic_DNA"/>
</dbReference>
<keyword evidence="2" id="KW-1185">Reference proteome</keyword>
<protein>
    <recommendedName>
        <fullName evidence="3">HDOD domain-containing protein</fullName>
    </recommendedName>
</protein>
<organism evidence="1 2">
    <name type="scientific">Pseudoalteromonas shioyasakiensis</name>
    <dbReference type="NCBI Taxonomy" id="1190813"/>
    <lineage>
        <taxon>Bacteria</taxon>
        <taxon>Pseudomonadati</taxon>
        <taxon>Pseudomonadota</taxon>
        <taxon>Gammaproteobacteria</taxon>
        <taxon>Alteromonadales</taxon>
        <taxon>Pseudoalteromonadaceae</taxon>
        <taxon>Pseudoalteromonas</taxon>
    </lineage>
</organism>
<sequence length="410" mass="45494">MKAKILLQIANKTLPWQVGRLGLINMFAAVSKLKQHQQRVTTLMAHREKLLASGAYSLARQKVLEHQVLNHLYVLASLKQQSPCDYFNGNSFNDLAELSCDDFCEIALASDQHAIFALCATRLMAAPEQDNSDYFLALKKQQALPVYTLLSQQLRYWTIPEQKALRATVLEGKESLPQQLKTILFSQPLNDAELQQALAHADFTLVYAALVNCYCQGDNSLSDKVFKVFSCTSEPSQKAQLLQLAGLVDDSRWHEPCALFCKAHPEFCQTVLSHFVYKSALVLVIELMGVAQTQQAAYQAWLTLTDRPLAKAEALTLVSAQNQHHVQAGINLHDAEHVRQALALSKGECVLKGVSFTKAQPEQGLAELAGEIVQRVFAPQFELTLACGLYHTQQSAVQWQKLIAGAQHAA</sequence>
<proteinExistence type="predicted"/>
<dbReference type="RefSeq" id="WP_258535950.1">
    <property type="nucleotide sequence ID" value="NZ_JAKUMG010000002.1"/>
</dbReference>
<reference evidence="1 2" key="1">
    <citation type="submission" date="2022-02" db="EMBL/GenBank/DDBJ databases">
        <title>Genome analysis of Beneficial Microorganisms for Coral consortium from Pocillopora damicornis.</title>
        <authorList>
            <person name="Rosado P.M."/>
            <person name="Cardoso P.M."/>
            <person name="Rosado J.G."/>
            <person name="Schultz J."/>
            <person name="Rocha U."/>
            <person name="Costa T.K."/>
            <person name="Peixoto R.S."/>
        </authorList>
    </citation>
    <scope>NUCLEOTIDE SEQUENCE [LARGE SCALE GENOMIC DNA]</scope>
    <source>
        <strain evidence="1 2">BMC5</strain>
    </source>
</reference>
<gene>
    <name evidence="1" type="ORF">MKZ47_07580</name>
</gene>
<comment type="caution">
    <text evidence="1">The sequence shown here is derived from an EMBL/GenBank/DDBJ whole genome shotgun (WGS) entry which is preliminary data.</text>
</comment>